<evidence type="ECO:0000313" key="1">
    <source>
        <dbReference type="EMBL" id="GAA3562284.1"/>
    </source>
</evidence>
<accession>A0ABP6XC37</accession>
<dbReference type="Proteomes" id="UP001500689">
    <property type="component" value="Unassembled WGS sequence"/>
</dbReference>
<gene>
    <name evidence="1" type="ORF">GCM10022222_52490</name>
</gene>
<name>A0ABP6XC37_9PSEU</name>
<sequence length="105" mass="11043">MNVVAALVPHRGAARRDDGRGICCTRPEDLLDEVARLGRFVPAAFGRTPLAQVLGTGCYDVERAQQAPVFIGGGLAAIGADGMPLQHTRHRRSVPGAGTALPHVH</sequence>
<evidence type="ECO:0000313" key="2">
    <source>
        <dbReference type="Proteomes" id="UP001500689"/>
    </source>
</evidence>
<organism evidence="1 2">
    <name type="scientific">Amycolatopsis ultiminotia</name>
    <dbReference type="NCBI Taxonomy" id="543629"/>
    <lineage>
        <taxon>Bacteria</taxon>
        <taxon>Bacillati</taxon>
        <taxon>Actinomycetota</taxon>
        <taxon>Actinomycetes</taxon>
        <taxon>Pseudonocardiales</taxon>
        <taxon>Pseudonocardiaceae</taxon>
        <taxon>Amycolatopsis</taxon>
    </lineage>
</organism>
<comment type="caution">
    <text evidence="1">The sequence shown here is derived from an EMBL/GenBank/DDBJ whole genome shotgun (WGS) entry which is preliminary data.</text>
</comment>
<dbReference type="EMBL" id="BAAAZN010000012">
    <property type="protein sequence ID" value="GAA3562284.1"/>
    <property type="molecule type" value="Genomic_DNA"/>
</dbReference>
<protein>
    <submittedName>
        <fullName evidence="1">Uncharacterized protein</fullName>
    </submittedName>
</protein>
<reference evidence="2" key="1">
    <citation type="journal article" date="2019" name="Int. J. Syst. Evol. Microbiol.">
        <title>The Global Catalogue of Microorganisms (GCM) 10K type strain sequencing project: providing services to taxonomists for standard genome sequencing and annotation.</title>
        <authorList>
            <consortium name="The Broad Institute Genomics Platform"/>
            <consortium name="The Broad Institute Genome Sequencing Center for Infectious Disease"/>
            <person name="Wu L."/>
            <person name="Ma J."/>
        </authorList>
    </citation>
    <scope>NUCLEOTIDE SEQUENCE [LARGE SCALE GENOMIC DNA]</scope>
    <source>
        <strain evidence="2">JCM 16898</strain>
    </source>
</reference>
<keyword evidence="2" id="KW-1185">Reference proteome</keyword>
<proteinExistence type="predicted"/>